<evidence type="ECO:0000256" key="1">
    <source>
        <dbReference type="ARBA" id="ARBA00001947"/>
    </source>
</evidence>
<dbReference type="CDD" id="cd08662">
    <property type="entry name" value="M13"/>
    <property type="match status" value="1"/>
</dbReference>
<gene>
    <name evidence="11" type="ORF">HDF17_001558</name>
</gene>
<dbReference type="Gene3D" id="1.10.1380.10">
    <property type="entry name" value="Neutral endopeptidase , domain2"/>
    <property type="match status" value="1"/>
</dbReference>
<dbReference type="SUPFAM" id="SSF55486">
    <property type="entry name" value="Metalloproteases ('zincins'), catalytic domain"/>
    <property type="match status" value="1"/>
</dbReference>
<dbReference type="EC" id="3.4.24.-" evidence="11"/>
<evidence type="ECO:0000256" key="5">
    <source>
        <dbReference type="ARBA" id="ARBA00022801"/>
    </source>
</evidence>
<keyword evidence="8" id="KW-0732">Signal</keyword>
<dbReference type="RefSeq" id="WP_179489400.1">
    <property type="nucleotide sequence ID" value="NZ_JACCCW010000001.1"/>
</dbReference>
<dbReference type="GO" id="GO:0004222">
    <property type="term" value="F:metalloendopeptidase activity"/>
    <property type="evidence" value="ECO:0007669"/>
    <property type="project" value="InterPro"/>
</dbReference>
<sequence length="688" mass="76756">MRVRSLVPVFLLSSGLCFGQAILVADMPSGPVKEPAKPISFDLSAIDKTADPCTDFYQYACGNWKKNNPIPADQTRWGRFNELAERNNYLLYQDLKAAADAPKTPLQKKYGDYFAACMNVDEANKLGAKPIEPALGKVAAFEDKAKLAMLVTELSRHDGVRLFFGFGSDQDQKDSTKQIGEFEQGGLSLPDRDYYLKDDARSAKIREQYVAHVTAMFVLLGDSPEKAAAEAKSVMTIETALAKGSMPRVELRDPKNVYHVMTIAQFDTLAPGFGWKTYLTENKLGDLATVNVATPGYFEAMDAVVKSSSMDDLKSYMRWHVLHTYAGVLSEPFVKENFDFFQATLGGQKEQTPQWKRCTTMTDRALGEAVGQDWVKQNFPPAAKENMEKLVNALTTSLDKDIAGLDWMSATTKVEAEKKLAAFRRKIGYPETWRDYGKLEVKRDDAVGNAERVSYFNTRRNLDKIGKPVDEKEWSMTPPTVNAYYNPAMNDINFPAGILQPPFYDFAIDPAVNFGAIGVVIGHEMTHGFDDQGSQYDAQGNVKVWWTPEDRTKFEERTDCEVKEYDGFQVAEGAHLNGKLTLGENTADNGGLRIAYAALMQVLAAEGPGAEEKKIDGYTPAQRYFLGFGQVWCENVREQTSRMRAMTDPHSSGQWRTNGSVQNFDEFGKAFGCKVGQPMMPAKSCRVW</sequence>
<accession>A0A7Y9TFX6</accession>
<evidence type="ECO:0000256" key="7">
    <source>
        <dbReference type="ARBA" id="ARBA00023049"/>
    </source>
</evidence>
<dbReference type="EMBL" id="JACCCW010000001">
    <property type="protein sequence ID" value="NYF79271.1"/>
    <property type="molecule type" value="Genomic_DNA"/>
</dbReference>
<comment type="cofactor">
    <cofactor evidence="1">
        <name>Zn(2+)</name>
        <dbReference type="ChEBI" id="CHEBI:29105"/>
    </cofactor>
</comment>
<dbReference type="PRINTS" id="PR00786">
    <property type="entry name" value="NEPRILYSIN"/>
</dbReference>
<evidence type="ECO:0000256" key="2">
    <source>
        <dbReference type="ARBA" id="ARBA00007357"/>
    </source>
</evidence>
<dbReference type="InterPro" id="IPR008753">
    <property type="entry name" value="Peptidase_M13_N"/>
</dbReference>
<evidence type="ECO:0000259" key="9">
    <source>
        <dbReference type="Pfam" id="PF01431"/>
    </source>
</evidence>
<dbReference type="GO" id="GO:0016485">
    <property type="term" value="P:protein processing"/>
    <property type="evidence" value="ECO:0007669"/>
    <property type="project" value="TreeGrafter"/>
</dbReference>
<dbReference type="Gene3D" id="3.40.390.10">
    <property type="entry name" value="Collagenase (Catalytic Domain)"/>
    <property type="match status" value="1"/>
</dbReference>
<keyword evidence="4" id="KW-0479">Metal-binding</keyword>
<keyword evidence="12" id="KW-1185">Reference proteome</keyword>
<dbReference type="InterPro" id="IPR018497">
    <property type="entry name" value="Peptidase_M13_C"/>
</dbReference>
<feature type="domain" description="Peptidase M13 C-terminal" evidence="9">
    <location>
        <begin position="482"/>
        <end position="687"/>
    </location>
</feature>
<evidence type="ECO:0000256" key="4">
    <source>
        <dbReference type="ARBA" id="ARBA00022723"/>
    </source>
</evidence>
<evidence type="ECO:0000259" key="10">
    <source>
        <dbReference type="Pfam" id="PF05649"/>
    </source>
</evidence>
<comment type="caution">
    <text evidence="11">The sequence shown here is derived from an EMBL/GenBank/DDBJ whole genome shotgun (WGS) entry which is preliminary data.</text>
</comment>
<evidence type="ECO:0000256" key="3">
    <source>
        <dbReference type="ARBA" id="ARBA00022670"/>
    </source>
</evidence>
<feature type="chain" id="PRO_5031435737" evidence="8">
    <location>
        <begin position="20"/>
        <end position="688"/>
    </location>
</feature>
<proteinExistence type="inferred from homology"/>
<keyword evidence="7" id="KW-0482">Metalloprotease</keyword>
<organism evidence="11 12">
    <name type="scientific">Granulicella arctica</name>
    <dbReference type="NCBI Taxonomy" id="940613"/>
    <lineage>
        <taxon>Bacteria</taxon>
        <taxon>Pseudomonadati</taxon>
        <taxon>Acidobacteriota</taxon>
        <taxon>Terriglobia</taxon>
        <taxon>Terriglobales</taxon>
        <taxon>Acidobacteriaceae</taxon>
        <taxon>Granulicella</taxon>
    </lineage>
</organism>
<name>A0A7Y9TFX6_9BACT</name>
<keyword evidence="3" id="KW-0645">Protease</keyword>
<evidence type="ECO:0000313" key="11">
    <source>
        <dbReference type="EMBL" id="NYF79271.1"/>
    </source>
</evidence>
<dbReference type="GO" id="GO:0005886">
    <property type="term" value="C:plasma membrane"/>
    <property type="evidence" value="ECO:0007669"/>
    <property type="project" value="TreeGrafter"/>
</dbReference>
<dbReference type="Pfam" id="PF05649">
    <property type="entry name" value="Peptidase_M13_N"/>
    <property type="match status" value="1"/>
</dbReference>
<evidence type="ECO:0000313" key="12">
    <source>
        <dbReference type="Proteomes" id="UP000589520"/>
    </source>
</evidence>
<dbReference type="InterPro" id="IPR000718">
    <property type="entry name" value="Peptidase_M13"/>
</dbReference>
<evidence type="ECO:0000256" key="8">
    <source>
        <dbReference type="SAM" id="SignalP"/>
    </source>
</evidence>
<feature type="signal peptide" evidence="8">
    <location>
        <begin position="1"/>
        <end position="19"/>
    </location>
</feature>
<keyword evidence="6" id="KW-0862">Zinc</keyword>
<reference evidence="11 12" key="1">
    <citation type="submission" date="2020-07" db="EMBL/GenBank/DDBJ databases">
        <title>Genomic Encyclopedia of Type Strains, Phase IV (KMG-V): Genome sequencing to study the core and pangenomes of soil and plant-associated prokaryotes.</title>
        <authorList>
            <person name="Whitman W."/>
        </authorList>
    </citation>
    <scope>NUCLEOTIDE SEQUENCE [LARGE SCALE GENOMIC DNA]</scope>
    <source>
        <strain evidence="11 12">X4EP2</strain>
    </source>
</reference>
<dbReference type="Proteomes" id="UP000589520">
    <property type="component" value="Unassembled WGS sequence"/>
</dbReference>
<comment type="similarity">
    <text evidence="2">Belongs to the peptidase M13 family.</text>
</comment>
<dbReference type="InterPro" id="IPR042089">
    <property type="entry name" value="Peptidase_M13_dom_2"/>
</dbReference>
<feature type="domain" description="Peptidase M13 N-terminal" evidence="10">
    <location>
        <begin position="52"/>
        <end position="430"/>
    </location>
</feature>
<dbReference type="PANTHER" id="PTHR11733">
    <property type="entry name" value="ZINC METALLOPROTEASE FAMILY M13 NEPRILYSIN-RELATED"/>
    <property type="match status" value="1"/>
</dbReference>
<evidence type="ECO:0000256" key="6">
    <source>
        <dbReference type="ARBA" id="ARBA00022833"/>
    </source>
</evidence>
<dbReference type="GO" id="GO:0046872">
    <property type="term" value="F:metal ion binding"/>
    <property type="evidence" value="ECO:0007669"/>
    <property type="project" value="UniProtKB-KW"/>
</dbReference>
<dbReference type="PANTHER" id="PTHR11733:SF167">
    <property type="entry name" value="FI17812P1-RELATED"/>
    <property type="match status" value="1"/>
</dbReference>
<dbReference type="AlphaFoldDB" id="A0A7Y9TFX6"/>
<dbReference type="PROSITE" id="PS51885">
    <property type="entry name" value="NEPRILYSIN"/>
    <property type="match status" value="1"/>
</dbReference>
<protein>
    <submittedName>
        <fullName evidence="11">Putative endopeptidase</fullName>
        <ecNumber evidence="11">3.4.24.-</ecNumber>
    </submittedName>
</protein>
<keyword evidence="5 11" id="KW-0378">Hydrolase</keyword>
<dbReference type="InterPro" id="IPR024079">
    <property type="entry name" value="MetalloPept_cat_dom_sf"/>
</dbReference>
<dbReference type="Pfam" id="PF01431">
    <property type="entry name" value="Peptidase_M13"/>
    <property type="match status" value="1"/>
</dbReference>